<dbReference type="SUPFAM" id="SSF56935">
    <property type="entry name" value="Porins"/>
    <property type="match status" value="1"/>
</dbReference>
<evidence type="ECO:0000256" key="7">
    <source>
        <dbReference type="PROSITE-ProRule" id="PRU01360"/>
    </source>
</evidence>
<sequence length="1069" mass="118819">MKRKLNVFLSLLLLMIITQLSYSQERTVTGTVLDNTGLPLPGASVLIKGTQSGTQTDFDGKFSIKAKSDQVLIFSFIGMKTEEYKAISTKIDITMQESARDLDEVVIVAYGSQKKEAITGSISVIKSDKIENATFSNAVQSLEGLVSGLRITQADGNPGADPIIRIRGFGSINADSSPLIVLDGVPYSGSLSSINPQDIESTTVLKDASSTSLYGNKASNGVLLITTKKGKRNNKPQINFDTRYGITQRGSKEYNIIKNPKDFYEAYHSVLTNSEYYRQNANGTPITLQQARQFASDNLIDRLGYNVYNVADNVLIDPITGKLNSSASLLVNDSWEEALFRDSANFTSTNLNISGGNQDIDYYFSLGNEQNNGYTVRSNFKRSTARLKVNAANIVNIISLSGDVSYAKSNSQAIPATFSLTDGTPSTDFSNAFAWTRRIAPIFPVYQYDANWNPIINTNNPGGYAYDFGFTQNFGGGIVRGPRNYAPGEHPLAVIENTQQTNAKDNFNAAFRTKIDLPFGLKFEYVMNYLVEVDQNIDFTKPGAGAFALAQNGLLTNTKDNYSAFTNQQLLTWKKDFGIHEVDFLLGHETYEENFSTLGLTKYNIIGDFSPILDNTSVYIDASNYNTRYVTEGYFSRFVYGLDNKYYLNLSGRYDASSVFHPDARWGAFWSAGGSWIMSKEKFMNESKIINYAKLSVNYGTTGNDRILYPDGFQTRNFTVYENQYEIGESNGQLTQTLKHLGNKDITWEKAASFDIAYNMSLFDRLNINLGYFRKTSKDLLFNNPIPLSTGQATSPQNFGTMVNSGIETEISWNAIKREKTNLTFNANLSTLNNVIKELPRDNIQVGSFRRTVGRSIYDYYMVKFAGVNPENGNAQYFTKDDSTGEEIITEDYASAVTSGREFLNKKAIPDITGGFGADLQLGNFSLGLQFAYQFGGYGLDNEYFALLGATQDVTNFPDYHKTWTIENTTASLPRVDPLSPNQYRISDLYLVDQSYLSLSNINIGYLLKNDALKRNHIESVKIYGIVNNGFLLYSARQGYDPRLSLVGSSSSEYGANRTIVLGINVKLN</sequence>
<feature type="domain" description="TonB-dependent receptor plug" evidence="9">
    <location>
        <begin position="115"/>
        <end position="222"/>
    </location>
</feature>
<dbReference type="InterPro" id="IPR008969">
    <property type="entry name" value="CarboxyPept-like_regulatory"/>
</dbReference>
<accession>A0ABW8XX34</accession>
<dbReference type="Gene3D" id="2.60.40.1120">
    <property type="entry name" value="Carboxypeptidase-like, regulatory domain"/>
    <property type="match status" value="1"/>
</dbReference>
<evidence type="ECO:0000259" key="9">
    <source>
        <dbReference type="Pfam" id="PF07715"/>
    </source>
</evidence>
<evidence type="ECO:0000256" key="1">
    <source>
        <dbReference type="ARBA" id="ARBA00004571"/>
    </source>
</evidence>
<keyword evidence="11" id="KW-1185">Reference proteome</keyword>
<evidence type="ECO:0000256" key="5">
    <source>
        <dbReference type="ARBA" id="ARBA00023136"/>
    </source>
</evidence>
<dbReference type="InterPro" id="IPR023997">
    <property type="entry name" value="TonB-dep_OMP_SusC/RagA_CS"/>
</dbReference>
<dbReference type="Pfam" id="PF07715">
    <property type="entry name" value="Plug"/>
    <property type="match status" value="1"/>
</dbReference>
<dbReference type="PROSITE" id="PS52016">
    <property type="entry name" value="TONB_DEPENDENT_REC_3"/>
    <property type="match status" value="1"/>
</dbReference>
<protein>
    <submittedName>
        <fullName evidence="10">SusC/RagA family TonB-linked outer membrane protein</fullName>
    </submittedName>
</protein>
<dbReference type="Gene3D" id="2.170.130.10">
    <property type="entry name" value="TonB-dependent receptor, plug domain"/>
    <property type="match status" value="1"/>
</dbReference>
<dbReference type="NCBIfam" id="TIGR04056">
    <property type="entry name" value="OMP_RagA_SusC"/>
    <property type="match status" value="1"/>
</dbReference>
<dbReference type="InterPro" id="IPR012910">
    <property type="entry name" value="Plug_dom"/>
</dbReference>
<keyword evidence="3 7" id="KW-1134">Transmembrane beta strand</keyword>
<evidence type="ECO:0000256" key="8">
    <source>
        <dbReference type="SAM" id="SignalP"/>
    </source>
</evidence>
<keyword evidence="8" id="KW-0732">Signal</keyword>
<evidence type="ECO:0000256" key="3">
    <source>
        <dbReference type="ARBA" id="ARBA00022452"/>
    </source>
</evidence>
<keyword evidence="6 7" id="KW-0998">Cell outer membrane</keyword>
<dbReference type="NCBIfam" id="TIGR04057">
    <property type="entry name" value="SusC_RagA_signa"/>
    <property type="match status" value="1"/>
</dbReference>
<evidence type="ECO:0000256" key="4">
    <source>
        <dbReference type="ARBA" id="ARBA00022692"/>
    </source>
</evidence>
<organism evidence="10 11">
    <name type="scientific">Flavobacterium plantiphilum</name>
    <dbReference type="NCBI Taxonomy" id="3163297"/>
    <lineage>
        <taxon>Bacteria</taxon>
        <taxon>Pseudomonadati</taxon>
        <taxon>Bacteroidota</taxon>
        <taxon>Flavobacteriia</taxon>
        <taxon>Flavobacteriales</taxon>
        <taxon>Flavobacteriaceae</taxon>
        <taxon>Flavobacterium</taxon>
    </lineage>
</organism>
<name>A0ABW8XX34_9FLAO</name>
<evidence type="ECO:0000313" key="11">
    <source>
        <dbReference type="Proteomes" id="UP001629260"/>
    </source>
</evidence>
<dbReference type="InterPro" id="IPR037066">
    <property type="entry name" value="Plug_dom_sf"/>
</dbReference>
<dbReference type="InterPro" id="IPR039426">
    <property type="entry name" value="TonB-dep_rcpt-like"/>
</dbReference>
<keyword evidence="5 7" id="KW-0472">Membrane</keyword>
<dbReference type="Pfam" id="PF13715">
    <property type="entry name" value="CarbopepD_reg_2"/>
    <property type="match status" value="1"/>
</dbReference>
<reference evidence="10 11" key="1">
    <citation type="submission" date="2024-06" db="EMBL/GenBank/DDBJ databases">
        <authorList>
            <person name="Kaempfer P."/>
            <person name="Viver T."/>
        </authorList>
    </citation>
    <scope>NUCLEOTIDE SEQUENCE [LARGE SCALE GENOMIC DNA]</scope>
    <source>
        <strain evidence="10 11">ST-87</strain>
    </source>
</reference>
<dbReference type="Gene3D" id="2.40.170.20">
    <property type="entry name" value="TonB-dependent receptor, beta-barrel domain"/>
    <property type="match status" value="1"/>
</dbReference>
<dbReference type="Proteomes" id="UP001629260">
    <property type="component" value="Unassembled WGS sequence"/>
</dbReference>
<comment type="subcellular location">
    <subcellularLocation>
        <location evidence="1 7">Cell outer membrane</location>
        <topology evidence="1 7">Multi-pass membrane protein</topology>
    </subcellularLocation>
</comment>
<keyword evidence="4 7" id="KW-0812">Transmembrane</keyword>
<comment type="caution">
    <text evidence="10">The sequence shown here is derived from an EMBL/GenBank/DDBJ whole genome shotgun (WGS) entry which is preliminary data.</text>
</comment>
<dbReference type="InterPro" id="IPR036942">
    <property type="entry name" value="Beta-barrel_TonB_sf"/>
</dbReference>
<dbReference type="EMBL" id="JBELQA010000008">
    <property type="protein sequence ID" value="MFL9831877.1"/>
    <property type="molecule type" value="Genomic_DNA"/>
</dbReference>
<gene>
    <name evidence="10" type="ORF">ABS764_13570</name>
</gene>
<dbReference type="RefSeq" id="WP_408082347.1">
    <property type="nucleotide sequence ID" value="NZ_JBELQA010000008.1"/>
</dbReference>
<keyword evidence="2 7" id="KW-0813">Transport</keyword>
<evidence type="ECO:0000256" key="6">
    <source>
        <dbReference type="ARBA" id="ARBA00023237"/>
    </source>
</evidence>
<comment type="similarity">
    <text evidence="7">Belongs to the TonB-dependent receptor family.</text>
</comment>
<evidence type="ECO:0000313" key="10">
    <source>
        <dbReference type="EMBL" id="MFL9831877.1"/>
    </source>
</evidence>
<evidence type="ECO:0000256" key="2">
    <source>
        <dbReference type="ARBA" id="ARBA00022448"/>
    </source>
</evidence>
<proteinExistence type="inferred from homology"/>
<feature type="signal peptide" evidence="8">
    <location>
        <begin position="1"/>
        <end position="23"/>
    </location>
</feature>
<dbReference type="SUPFAM" id="SSF49464">
    <property type="entry name" value="Carboxypeptidase regulatory domain-like"/>
    <property type="match status" value="1"/>
</dbReference>
<dbReference type="InterPro" id="IPR023996">
    <property type="entry name" value="TonB-dep_OMP_SusC/RagA"/>
</dbReference>
<feature type="chain" id="PRO_5045066383" evidence="8">
    <location>
        <begin position="24"/>
        <end position="1069"/>
    </location>
</feature>